<feature type="transmembrane region" description="Helical" evidence="1">
    <location>
        <begin position="23"/>
        <end position="44"/>
    </location>
</feature>
<protein>
    <submittedName>
        <fullName evidence="2">Uncharacterized protein</fullName>
    </submittedName>
</protein>
<dbReference type="EMBL" id="GBXM01081660">
    <property type="protein sequence ID" value="JAH26917.1"/>
    <property type="molecule type" value="Transcribed_RNA"/>
</dbReference>
<reference evidence="2" key="1">
    <citation type="submission" date="2014-11" db="EMBL/GenBank/DDBJ databases">
        <authorList>
            <person name="Amaro Gonzalez C."/>
        </authorList>
    </citation>
    <scope>NUCLEOTIDE SEQUENCE</scope>
</reference>
<name>A0A0E9RDP6_ANGAN</name>
<reference evidence="2" key="2">
    <citation type="journal article" date="2015" name="Fish Shellfish Immunol.">
        <title>Early steps in the European eel (Anguilla anguilla)-Vibrio vulnificus interaction in the gills: Role of the RtxA13 toxin.</title>
        <authorList>
            <person name="Callol A."/>
            <person name="Pajuelo D."/>
            <person name="Ebbesson L."/>
            <person name="Teles M."/>
            <person name="MacKenzie S."/>
            <person name="Amaro C."/>
        </authorList>
    </citation>
    <scope>NUCLEOTIDE SEQUENCE</scope>
</reference>
<accession>A0A0E9RDP6</accession>
<keyword evidence="1" id="KW-0812">Transmembrane</keyword>
<keyword evidence="1" id="KW-0472">Membrane</keyword>
<sequence>MMHSENPTARAPREFWLASLKSGLGLCLHAFSLVCSAVASLMMMNNWVFFEFS</sequence>
<dbReference type="AlphaFoldDB" id="A0A0E9RDP6"/>
<organism evidence="2">
    <name type="scientific">Anguilla anguilla</name>
    <name type="common">European freshwater eel</name>
    <name type="synonym">Muraena anguilla</name>
    <dbReference type="NCBI Taxonomy" id="7936"/>
    <lineage>
        <taxon>Eukaryota</taxon>
        <taxon>Metazoa</taxon>
        <taxon>Chordata</taxon>
        <taxon>Craniata</taxon>
        <taxon>Vertebrata</taxon>
        <taxon>Euteleostomi</taxon>
        <taxon>Actinopterygii</taxon>
        <taxon>Neopterygii</taxon>
        <taxon>Teleostei</taxon>
        <taxon>Anguilliformes</taxon>
        <taxon>Anguillidae</taxon>
        <taxon>Anguilla</taxon>
    </lineage>
</organism>
<evidence type="ECO:0000313" key="2">
    <source>
        <dbReference type="EMBL" id="JAH26917.1"/>
    </source>
</evidence>
<proteinExistence type="predicted"/>
<evidence type="ECO:0000256" key="1">
    <source>
        <dbReference type="SAM" id="Phobius"/>
    </source>
</evidence>
<keyword evidence="1" id="KW-1133">Transmembrane helix</keyword>